<gene>
    <name evidence="5" type="primary">queD</name>
    <name evidence="5" type="ORF">sm9_2069</name>
</gene>
<dbReference type="AlphaFoldDB" id="A0A0U3EDX7"/>
<dbReference type="PANTHER" id="PTHR12589:SF7">
    <property type="entry name" value="6-PYRUVOYL TETRAHYDROBIOPTERIN SYNTHASE"/>
    <property type="match status" value="1"/>
</dbReference>
<dbReference type="RefSeq" id="WP_058740039.1">
    <property type="nucleotide sequence ID" value="NZ_CP011266.1"/>
</dbReference>
<dbReference type="GO" id="GO:0016829">
    <property type="term" value="F:lyase activity"/>
    <property type="evidence" value="ECO:0007669"/>
    <property type="project" value="UniProtKB-KW"/>
</dbReference>
<protein>
    <submittedName>
        <fullName evidence="5">Queuosine biosynthesis protein QueD</fullName>
    </submittedName>
</protein>
<dbReference type="KEGG" id="mmil:sm9_2069"/>
<dbReference type="Gene3D" id="3.30.479.10">
    <property type="entry name" value="6-pyruvoyl tetrahydropterin synthase/QueD"/>
    <property type="match status" value="1"/>
</dbReference>
<evidence type="ECO:0000256" key="3">
    <source>
        <dbReference type="ARBA" id="ARBA00022833"/>
    </source>
</evidence>
<evidence type="ECO:0000256" key="4">
    <source>
        <dbReference type="ARBA" id="ARBA00023239"/>
    </source>
</evidence>
<dbReference type="GeneID" id="26737022"/>
<dbReference type="PANTHER" id="PTHR12589">
    <property type="entry name" value="PYRUVOYL TETRAHYDROBIOPTERIN SYNTHASE"/>
    <property type="match status" value="1"/>
</dbReference>
<dbReference type="InterPro" id="IPR007115">
    <property type="entry name" value="6-PTP_synth/QueD"/>
</dbReference>
<dbReference type="EMBL" id="CP011266">
    <property type="protein sequence ID" value="ALT69825.1"/>
    <property type="molecule type" value="Genomic_DNA"/>
</dbReference>
<dbReference type="PATRIC" id="fig|230361.4.peg.2141"/>
<evidence type="ECO:0000313" key="6">
    <source>
        <dbReference type="Proteomes" id="UP000067738"/>
    </source>
</evidence>
<dbReference type="GO" id="GO:0046872">
    <property type="term" value="F:metal ion binding"/>
    <property type="evidence" value="ECO:0007669"/>
    <property type="project" value="UniProtKB-KW"/>
</dbReference>
<evidence type="ECO:0000256" key="2">
    <source>
        <dbReference type="ARBA" id="ARBA00022723"/>
    </source>
</evidence>
<evidence type="ECO:0000313" key="5">
    <source>
        <dbReference type="EMBL" id="ALT69825.1"/>
    </source>
</evidence>
<dbReference type="InterPro" id="IPR038418">
    <property type="entry name" value="6-PTP_synth/QueD_sf"/>
</dbReference>
<dbReference type="Proteomes" id="UP000067738">
    <property type="component" value="Chromosome"/>
</dbReference>
<keyword evidence="2" id="KW-0479">Metal-binding</keyword>
<keyword evidence="6" id="KW-1185">Reference proteome</keyword>
<dbReference type="SUPFAM" id="SSF55620">
    <property type="entry name" value="Tetrahydrobiopterin biosynthesis enzymes-like"/>
    <property type="match status" value="1"/>
</dbReference>
<reference evidence="5 6" key="1">
    <citation type="submission" date="2015-04" db="EMBL/GenBank/DDBJ databases">
        <title>The complete genome sequence of the rumen methanogen Methanobrevibacter millerae SM9.</title>
        <authorList>
            <person name="Leahy S.C."/>
            <person name="Kelly W.J."/>
            <person name="Pacheco D.M."/>
            <person name="Li D."/>
            <person name="Altermann E."/>
            <person name="Attwood G.T."/>
        </authorList>
    </citation>
    <scope>NUCLEOTIDE SEQUENCE [LARGE SCALE GENOMIC DNA]</scope>
    <source>
        <strain evidence="5 6">SM9</strain>
    </source>
</reference>
<sequence length="173" mass="19706">MKILVNGIQSNLRFSSAHVIPGHESCGFIHGHSYFVDIEIEGERAGKFEFVVDFKDVKKYTKAICDELDHRVLIPVYNKLIDFKDFDIETDSIFELKKQKTISFKIDGKGYSLPSVDCVLLPLPYTSAEELSKFFAETLSRKLAETYDNLDYISVCVNEGIGQGAQYKKEFVE</sequence>
<dbReference type="OrthoDB" id="6529at2157"/>
<organism evidence="5 6">
    <name type="scientific">Methanobrevibacter millerae</name>
    <dbReference type="NCBI Taxonomy" id="230361"/>
    <lineage>
        <taxon>Archaea</taxon>
        <taxon>Methanobacteriati</taxon>
        <taxon>Methanobacteriota</taxon>
        <taxon>Methanomada group</taxon>
        <taxon>Methanobacteria</taxon>
        <taxon>Methanobacteriales</taxon>
        <taxon>Methanobacteriaceae</taxon>
        <taxon>Methanobrevibacter</taxon>
    </lineage>
</organism>
<name>A0A0U3EDX7_9EURY</name>
<accession>A0A0U3EDX7</accession>
<comment type="cofactor">
    <cofactor evidence="1">
        <name>Zn(2+)</name>
        <dbReference type="ChEBI" id="CHEBI:29105"/>
    </cofactor>
</comment>
<keyword evidence="3" id="KW-0862">Zinc</keyword>
<dbReference type="Pfam" id="PF01242">
    <property type="entry name" value="PTPS"/>
    <property type="match status" value="1"/>
</dbReference>
<evidence type="ECO:0000256" key="1">
    <source>
        <dbReference type="ARBA" id="ARBA00001947"/>
    </source>
</evidence>
<keyword evidence="4" id="KW-0456">Lyase</keyword>
<proteinExistence type="predicted"/>